<organism evidence="2 3">
    <name type="scientific">Bursaphelenchus xylophilus</name>
    <name type="common">Pinewood nematode worm</name>
    <name type="synonym">Aphelenchoides xylophilus</name>
    <dbReference type="NCBI Taxonomy" id="6326"/>
    <lineage>
        <taxon>Eukaryota</taxon>
        <taxon>Metazoa</taxon>
        <taxon>Ecdysozoa</taxon>
        <taxon>Nematoda</taxon>
        <taxon>Chromadorea</taxon>
        <taxon>Rhabditida</taxon>
        <taxon>Tylenchina</taxon>
        <taxon>Tylenchomorpha</taxon>
        <taxon>Aphelenchoidea</taxon>
        <taxon>Aphelenchoididae</taxon>
        <taxon>Bursaphelenchus</taxon>
    </lineage>
</organism>
<proteinExistence type="predicted"/>
<name>A0A7I8WYW1_BURXY</name>
<dbReference type="OrthoDB" id="10430286at2759"/>
<dbReference type="Proteomes" id="UP000582659">
    <property type="component" value="Unassembled WGS sequence"/>
</dbReference>
<evidence type="ECO:0000313" key="3">
    <source>
        <dbReference type="Proteomes" id="UP000659654"/>
    </source>
</evidence>
<sequence>MFGPPWLGAFGYIAQIANIALDPALHAAPSLLKRSQNGSIPLLTAIDTCLSRYTVNIDVIRPLFDDIENKILGNEDYSDDMRITKVFQRLEAFSSTDLSMKTTKPSGKVKNSTIEAILSMDEGDSSMNMENSSMEISDSSMNMTILAMKANNSSIEMNFNEDSANSSMTEKKSSTENQNPSMKFDFETDCGHIHITPEVQIKNFLEIGRFYQKISEIDQILDGNSTIFINNLLEAQKNVDERTKIVLQEIIDNLLMDFDKYYEPFHRLKLVVDEISRFSKDNPENLAFREVQVGQWGKLSDALNVYAMYRYKGWHWVDYSASSCPDVLSILKPAKNNETLLLSKLQYAYDASLRFSRNFEPFLGLIRREIRDRNESTTTELLIHVCRILNGFADPGSGRLEEVLEIKLKPELSVKEACECVNVRPPPGYEEAVERMKKSRLRRFSLLWPFL</sequence>
<keyword evidence="3" id="KW-1185">Reference proteome</keyword>
<dbReference type="Proteomes" id="UP000659654">
    <property type="component" value="Unassembled WGS sequence"/>
</dbReference>
<comment type="caution">
    <text evidence="2">The sequence shown here is derived from an EMBL/GenBank/DDBJ whole genome shotgun (WGS) entry which is preliminary data.</text>
</comment>
<feature type="compositionally biased region" description="Polar residues" evidence="1">
    <location>
        <begin position="159"/>
        <end position="168"/>
    </location>
</feature>
<gene>
    <name evidence="2" type="ORF">BXYJ_LOCUS5203</name>
</gene>
<evidence type="ECO:0000313" key="2">
    <source>
        <dbReference type="EMBL" id="CAD5217784.1"/>
    </source>
</evidence>
<dbReference type="EMBL" id="CAJFCV020000002">
    <property type="protein sequence ID" value="CAG9101678.1"/>
    <property type="molecule type" value="Genomic_DNA"/>
</dbReference>
<evidence type="ECO:0000256" key="1">
    <source>
        <dbReference type="SAM" id="MobiDB-lite"/>
    </source>
</evidence>
<reference evidence="2" key="1">
    <citation type="submission" date="2020-09" db="EMBL/GenBank/DDBJ databases">
        <authorList>
            <person name="Kikuchi T."/>
        </authorList>
    </citation>
    <scope>NUCLEOTIDE SEQUENCE</scope>
    <source>
        <strain evidence="2">Ka4C1</strain>
    </source>
</reference>
<dbReference type="AlphaFoldDB" id="A0A7I8WYW1"/>
<protein>
    <submittedName>
        <fullName evidence="2">(pine wood nematode) hypothetical protein</fullName>
    </submittedName>
</protein>
<accession>A0A7I8WYW1</accession>
<dbReference type="EMBL" id="CAJFDI010000002">
    <property type="protein sequence ID" value="CAD5217784.1"/>
    <property type="molecule type" value="Genomic_DNA"/>
</dbReference>
<feature type="region of interest" description="Disordered" evidence="1">
    <location>
        <begin position="159"/>
        <end position="180"/>
    </location>
</feature>